<organism evidence="1 2">
    <name type="scientific">Noviherbaspirillum pedocola</name>
    <dbReference type="NCBI Taxonomy" id="2801341"/>
    <lineage>
        <taxon>Bacteria</taxon>
        <taxon>Pseudomonadati</taxon>
        <taxon>Pseudomonadota</taxon>
        <taxon>Betaproteobacteria</taxon>
        <taxon>Burkholderiales</taxon>
        <taxon>Oxalobacteraceae</taxon>
        <taxon>Noviherbaspirillum</taxon>
    </lineage>
</organism>
<dbReference type="RefSeq" id="WP_200596441.1">
    <property type="nucleotide sequence ID" value="NZ_JAEPBG010000015.1"/>
</dbReference>
<dbReference type="AlphaFoldDB" id="A0A934W7U1"/>
<proteinExistence type="predicted"/>
<accession>A0A934W7U1</accession>
<name>A0A934W7U1_9BURK</name>
<comment type="caution">
    <text evidence="1">The sequence shown here is derived from an EMBL/GenBank/DDBJ whole genome shotgun (WGS) entry which is preliminary data.</text>
</comment>
<evidence type="ECO:0000313" key="1">
    <source>
        <dbReference type="EMBL" id="MBK4737832.1"/>
    </source>
</evidence>
<dbReference type="Proteomes" id="UP000622890">
    <property type="component" value="Unassembled WGS sequence"/>
</dbReference>
<gene>
    <name evidence="1" type="ORF">JJB74_24695</name>
</gene>
<sequence>MSENNNVSAASAPSAPAASRTTGVSLLTTCIIAAAFSAFSGMVTWHFASQSATGTPVAVIDSAKIAREAMNTTLVQPGMNPDKATAAANAFVDKLNNTLEEYARAGVVVVNSSVALTHPAGNDITQDIAAKLGVKLK</sequence>
<keyword evidence="2" id="KW-1185">Reference proteome</keyword>
<protein>
    <submittedName>
        <fullName evidence="1">Uncharacterized protein</fullName>
    </submittedName>
</protein>
<dbReference type="EMBL" id="JAEPBG010000015">
    <property type="protein sequence ID" value="MBK4737832.1"/>
    <property type="molecule type" value="Genomic_DNA"/>
</dbReference>
<reference evidence="1" key="1">
    <citation type="submission" date="2021-01" db="EMBL/GenBank/DDBJ databases">
        <title>Genome sequence of strain Noviherbaspirillum sp. DKR-6.</title>
        <authorList>
            <person name="Chaudhary D.K."/>
        </authorList>
    </citation>
    <scope>NUCLEOTIDE SEQUENCE</scope>
    <source>
        <strain evidence="1">DKR-6</strain>
    </source>
</reference>
<evidence type="ECO:0000313" key="2">
    <source>
        <dbReference type="Proteomes" id="UP000622890"/>
    </source>
</evidence>